<organism evidence="2 3">
    <name type="scientific">candidate division MSBL1 archaeon SCGC-AAA259O05</name>
    <dbReference type="NCBI Taxonomy" id="1698271"/>
    <lineage>
        <taxon>Archaea</taxon>
        <taxon>Methanobacteriati</taxon>
        <taxon>Methanobacteriota</taxon>
        <taxon>candidate division MSBL1</taxon>
    </lineage>
</organism>
<feature type="region of interest" description="Disordered" evidence="1">
    <location>
        <begin position="22"/>
        <end position="97"/>
    </location>
</feature>
<reference evidence="2 3" key="1">
    <citation type="journal article" date="2016" name="Sci. Rep.">
        <title>Metabolic traits of an uncultured archaeal lineage -MSBL1- from brine pools of the Red Sea.</title>
        <authorList>
            <person name="Mwirichia R."/>
            <person name="Alam I."/>
            <person name="Rashid M."/>
            <person name="Vinu M."/>
            <person name="Ba-Alawi W."/>
            <person name="Anthony Kamau A."/>
            <person name="Kamanda Ngugi D."/>
            <person name="Goker M."/>
            <person name="Klenk H.P."/>
            <person name="Bajic V."/>
            <person name="Stingl U."/>
        </authorList>
    </citation>
    <scope>NUCLEOTIDE SEQUENCE [LARGE SCALE GENOMIC DNA]</scope>
    <source>
        <strain evidence="2">SCGC-AAA259O05</strain>
    </source>
</reference>
<evidence type="ECO:0000313" key="3">
    <source>
        <dbReference type="Proteomes" id="UP000070344"/>
    </source>
</evidence>
<protein>
    <submittedName>
        <fullName evidence="2">Uncharacterized protein</fullName>
    </submittedName>
</protein>
<gene>
    <name evidence="2" type="ORF">AKJ41_01275</name>
</gene>
<comment type="caution">
    <text evidence="2">The sequence shown here is derived from an EMBL/GenBank/DDBJ whole genome shotgun (WGS) entry which is preliminary data.</text>
</comment>
<evidence type="ECO:0000313" key="2">
    <source>
        <dbReference type="EMBL" id="KXB01498.1"/>
    </source>
</evidence>
<proteinExistence type="predicted"/>
<name>A0A133V4X5_9EURY</name>
<feature type="compositionally biased region" description="Basic and acidic residues" evidence="1">
    <location>
        <begin position="75"/>
        <end position="97"/>
    </location>
</feature>
<evidence type="ECO:0000256" key="1">
    <source>
        <dbReference type="SAM" id="MobiDB-lite"/>
    </source>
</evidence>
<keyword evidence="3" id="KW-1185">Reference proteome</keyword>
<sequence>MPELSLRGDRGPQVPLLQAIGASLKAGKPRSGSRIRPIPLTARSAEGSGTREASGAVVEVPASPLSPRARGSGEGPKDKAECLWRRSERGVRRAEPEDLRLGSRATVPVSRHIPLT</sequence>
<dbReference type="AlphaFoldDB" id="A0A133V4X5"/>
<dbReference type="Proteomes" id="UP000070344">
    <property type="component" value="Unassembled WGS sequence"/>
</dbReference>
<accession>A0A133V4X5</accession>
<dbReference type="EMBL" id="LHXV01000010">
    <property type="protein sequence ID" value="KXB01498.1"/>
    <property type="molecule type" value="Genomic_DNA"/>
</dbReference>